<feature type="compositionally biased region" description="Basic and acidic residues" evidence="1">
    <location>
        <begin position="8"/>
        <end position="18"/>
    </location>
</feature>
<protein>
    <submittedName>
        <fullName evidence="2">Uncharacterized protein</fullName>
    </submittedName>
</protein>
<dbReference type="Proteomes" id="UP000324897">
    <property type="component" value="Chromosome 3"/>
</dbReference>
<name>A0A5J9T8C6_9POAL</name>
<dbReference type="AlphaFoldDB" id="A0A5J9T8C6"/>
<evidence type="ECO:0000313" key="2">
    <source>
        <dbReference type="EMBL" id="TVU07583.1"/>
    </source>
</evidence>
<reference evidence="2 3" key="1">
    <citation type="journal article" date="2019" name="Sci. Rep.">
        <title>A high-quality genome of Eragrostis curvula grass provides insights into Poaceae evolution and supports new strategies to enhance forage quality.</title>
        <authorList>
            <person name="Carballo J."/>
            <person name="Santos B.A.C.M."/>
            <person name="Zappacosta D."/>
            <person name="Garbus I."/>
            <person name="Selva J.P."/>
            <person name="Gallo C.A."/>
            <person name="Diaz A."/>
            <person name="Albertini E."/>
            <person name="Caccamo M."/>
            <person name="Echenique V."/>
        </authorList>
    </citation>
    <scope>NUCLEOTIDE SEQUENCE [LARGE SCALE GENOMIC DNA]</scope>
    <source>
        <strain evidence="3">cv. Victoria</strain>
        <tissue evidence="2">Leaf</tissue>
    </source>
</reference>
<dbReference type="EMBL" id="RWGY01000039">
    <property type="protein sequence ID" value="TVU07583.1"/>
    <property type="molecule type" value="Genomic_DNA"/>
</dbReference>
<feature type="compositionally biased region" description="Low complexity" evidence="1">
    <location>
        <begin position="33"/>
        <end position="52"/>
    </location>
</feature>
<gene>
    <name evidence="2" type="ORF">EJB05_40945</name>
</gene>
<evidence type="ECO:0000313" key="3">
    <source>
        <dbReference type="Proteomes" id="UP000324897"/>
    </source>
</evidence>
<keyword evidence="3" id="KW-1185">Reference proteome</keyword>
<sequence>MSDSIEFDSIRQKQEAEKGTGTITSDNKKQRRAPGQQQAAAPTPSANTTSSTGVGGQGRGGVRLRPGADGLVPVLEGPASDGLLRPGFNFRVLERRANLSSDSSIPFEYCYSLRSYLDLTDTIACLDKQFLLVTASRSSRTTSVLTSSAVSSLISELHDRAQSRLRQGQISAGMARIPL</sequence>
<comment type="caution">
    <text evidence="2">The sequence shown here is derived from an EMBL/GenBank/DDBJ whole genome shotgun (WGS) entry which is preliminary data.</text>
</comment>
<organism evidence="2 3">
    <name type="scientific">Eragrostis curvula</name>
    <name type="common">weeping love grass</name>
    <dbReference type="NCBI Taxonomy" id="38414"/>
    <lineage>
        <taxon>Eukaryota</taxon>
        <taxon>Viridiplantae</taxon>
        <taxon>Streptophyta</taxon>
        <taxon>Embryophyta</taxon>
        <taxon>Tracheophyta</taxon>
        <taxon>Spermatophyta</taxon>
        <taxon>Magnoliopsida</taxon>
        <taxon>Liliopsida</taxon>
        <taxon>Poales</taxon>
        <taxon>Poaceae</taxon>
        <taxon>PACMAD clade</taxon>
        <taxon>Chloridoideae</taxon>
        <taxon>Eragrostideae</taxon>
        <taxon>Eragrostidinae</taxon>
        <taxon>Eragrostis</taxon>
    </lineage>
</organism>
<feature type="region of interest" description="Disordered" evidence="1">
    <location>
        <begin position="1"/>
        <end position="65"/>
    </location>
</feature>
<proteinExistence type="predicted"/>
<feature type="non-terminal residue" evidence="2">
    <location>
        <position position="1"/>
    </location>
</feature>
<evidence type="ECO:0000256" key="1">
    <source>
        <dbReference type="SAM" id="MobiDB-lite"/>
    </source>
</evidence>
<accession>A0A5J9T8C6</accession>
<dbReference type="Gramene" id="TVU07583">
    <property type="protein sequence ID" value="TVU07583"/>
    <property type="gene ID" value="EJB05_40945"/>
</dbReference>